<dbReference type="PIRSF" id="PIRSF009160">
    <property type="entry name" value="UCP009160"/>
    <property type="match status" value="1"/>
</dbReference>
<comment type="caution">
    <text evidence="2">The sequence shown here is derived from an EMBL/GenBank/DDBJ whole genome shotgun (WGS) entry which is preliminary data.</text>
</comment>
<feature type="transmembrane region" description="Helical" evidence="1">
    <location>
        <begin position="37"/>
        <end position="55"/>
    </location>
</feature>
<keyword evidence="3" id="KW-1185">Reference proteome</keyword>
<keyword evidence="1" id="KW-1133">Transmembrane helix</keyword>
<dbReference type="EMBL" id="JAHSPG010000009">
    <property type="protein sequence ID" value="MBV4358045.1"/>
    <property type="molecule type" value="Genomic_DNA"/>
</dbReference>
<sequence>MSIFKSGNPVLSEKRFQENVGFNDGQVMTQSGTMNKFFLMSLLLISSAVFTWNAFYQGVNIMPWMIGSVLLGFVAALVITFKPVWGSFLAPIYALLEGVFLGSISAIYNNAFAKVAPGIVTQAVGLTFGVVIAMFVLYKFNVIKVTEQLKSIIVMATAGIAIFYLIAIVLRFFNIDIMMVSDGNRGSMLGIGISLFVVGIAALNLLLDFDRIDSLAKQGAPKYMEWYGAFGLMVTIVWLYLEILRLLSRFASNKN</sequence>
<name>A0A9E2SDR4_9BACT</name>
<proteinExistence type="predicted"/>
<evidence type="ECO:0000313" key="3">
    <source>
        <dbReference type="Proteomes" id="UP000812270"/>
    </source>
</evidence>
<accession>A0A9E2SDR4</accession>
<feature type="transmembrane region" description="Helical" evidence="1">
    <location>
        <begin position="152"/>
        <end position="174"/>
    </location>
</feature>
<organism evidence="2 3">
    <name type="scientific">Pinibacter aurantiacus</name>
    <dbReference type="NCBI Taxonomy" id="2851599"/>
    <lineage>
        <taxon>Bacteria</taxon>
        <taxon>Pseudomonadati</taxon>
        <taxon>Bacteroidota</taxon>
        <taxon>Chitinophagia</taxon>
        <taxon>Chitinophagales</taxon>
        <taxon>Chitinophagaceae</taxon>
        <taxon>Pinibacter</taxon>
    </lineage>
</organism>
<feature type="transmembrane region" description="Helical" evidence="1">
    <location>
        <begin position="88"/>
        <end position="108"/>
    </location>
</feature>
<feature type="transmembrane region" description="Helical" evidence="1">
    <location>
        <begin position="227"/>
        <end position="247"/>
    </location>
</feature>
<dbReference type="AlphaFoldDB" id="A0A9E2SDR4"/>
<dbReference type="RefSeq" id="WP_217791711.1">
    <property type="nucleotide sequence ID" value="NZ_JAHSPG010000009.1"/>
</dbReference>
<dbReference type="Proteomes" id="UP000812270">
    <property type="component" value="Unassembled WGS sequence"/>
</dbReference>
<dbReference type="PANTHER" id="PTHR41282:SF1">
    <property type="entry name" value="CONSERVED TRANSMEMBRANE PROTEIN-RELATED"/>
    <property type="match status" value="1"/>
</dbReference>
<evidence type="ECO:0000313" key="2">
    <source>
        <dbReference type="EMBL" id="MBV4358045.1"/>
    </source>
</evidence>
<dbReference type="Pfam" id="PF12811">
    <property type="entry name" value="BaxI_1"/>
    <property type="match status" value="1"/>
</dbReference>
<gene>
    <name evidence="2" type="ORF">KTO63_12850</name>
</gene>
<feature type="transmembrane region" description="Helical" evidence="1">
    <location>
        <begin position="120"/>
        <end position="140"/>
    </location>
</feature>
<keyword evidence="1" id="KW-0812">Transmembrane</keyword>
<dbReference type="InterPro" id="IPR010539">
    <property type="entry name" value="BaxI_1-like"/>
</dbReference>
<keyword evidence="1" id="KW-0472">Membrane</keyword>
<dbReference type="PANTHER" id="PTHR41282">
    <property type="entry name" value="CONSERVED TRANSMEMBRANE PROTEIN-RELATED"/>
    <property type="match status" value="1"/>
</dbReference>
<evidence type="ECO:0000256" key="1">
    <source>
        <dbReference type="SAM" id="Phobius"/>
    </source>
</evidence>
<feature type="transmembrane region" description="Helical" evidence="1">
    <location>
        <begin position="186"/>
        <end position="207"/>
    </location>
</feature>
<feature type="transmembrane region" description="Helical" evidence="1">
    <location>
        <begin position="61"/>
        <end position="81"/>
    </location>
</feature>
<protein>
    <submittedName>
        <fullName evidence="2">Bax inhibitor-1/YccA family protein</fullName>
    </submittedName>
</protein>
<reference evidence="2" key="1">
    <citation type="submission" date="2021-06" db="EMBL/GenBank/DDBJ databases">
        <authorList>
            <person name="Huq M.A."/>
        </authorList>
    </citation>
    <scope>NUCLEOTIDE SEQUENCE</scope>
    <source>
        <strain evidence="2">MAH-26</strain>
    </source>
</reference>